<reference evidence="1" key="1">
    <citation type="journal article" date="2015" name="Nature">
        <title>Complex archaea that bridge the gap between prokaryotes and eukaryotes.</title>
        <authorList>
            <person name="Spang A."/>
            <person name="Saw J.H."/>
            <person name="Jorgensen S.L."/>
            <person name="Zaremba-Niedzwiedzka K."/>
            <person name="Martijn J."/>
            <person name="Lind A.E."/>
            <person name="van Eijk R."/>
            <person name="Schleper C."/>
            <person name="Guy L."/>
            <person name="Ettema T.J."/>
        </authorList>
    </citation>
    <scope>NUCLEOTIDE SEQUENCE</scope>
</reference>
<accession>A0A0F9RM23</accession>
<evidence type="ECO:0000313" key="1">
    <source>
        <dbReference type="EMBL" id="KKN26051.1"/>
    </source>
</evidence>
<comment type="caution">
    <text evidence="1">The sequence shown here is derived from an EMBL/GenBank/DDBJ whole genome shotgun (WGS) entry which is preliminary data.</text>
</comment>
<sequence>MADITVLERDTHNRWRVAMHFPVPAGNNAAGVPWRGALVASGIGGTTVLPNGDGTGGTISAADKALIQSGALLEHVESVRLGAGNPQAAAEELYNSRKADKTAQLQARLNQYGRNVDVP</sequence>
<organism evidence="1">
    <name type="scientific">marine sediment metagenome</name>
    <dbReference type="NCBI Taxonomy" id="412755"/>
    <lineage>
        <taxon>unclassified sequences</taxon>
        <taxon>metagenomes</taxon>
        <taxon>ecological metagenomes</taxon>
    </lineage>
</organism>
<dbReference type="EMBL" id="LAZR01002750">
    <property type="protein sequence ID" value="KKN26051.1"/>
    <property type="molecule type" value="Genomic_DNA"/>
</dbReference>
<proteinExistence type="predicted"/>
<name>A0A0F9RM23_9ZZZZ</name>
<dbReference type="AlphaFoldDB" id="A0A0F9RM23"/>
<protein>
    <submittedName>
        <fullName evidence="1">Uncharacterized protein</fullName>
    </submittedName>
</protein>
<gene>
    <name evidence="1" type="ORF">LCGC14_0878570</name>
</gene>